<dbReference type="InterPro" id="IPR027417">
    <property type="entry name" value="P-loop_NTPase"/>
</dbReference>
<dbReference type="AlphaFoldDB" id="A0A0F9U8B9"/>
<proteinExistence type="predicted"/>
<reference evidence="2" key="1">
    <citation type="journal article" date="2015" name="Nature">
        <title>Complex archaea that bridge the gap between prokaryotes and eukaryotes.</title>
        <authorList>
            <person name="Spang A."/>
            <person name="Saw J.H."/>
            <person name="Jorgensen S.L."/>
            <person name="Zaremba-Niedzwiedzka K."/>
            <person name="Martijn J."/>
            <person name="Lind A.E."/>
            <person name="van Eijk R."/>
            <person name="Schleper C."/>
            <person name="Guy L."/>
            <person name="Ettema T.J."/>
        </authorList>
    </citation>
    <scope>NUCLEOTIDE SEQUENCE</scope>
</reference>
<dbReference type="Gene3D" id="3.40.50.300">
    <property type="entry name" value="P-loop containing nucleotide triphosphate hydrolases"/>
    <property type="match status" value="1"/>
</dbReference>
<dbReference type="EMBL" id="LAZR01001146">
    <property type="protein sequence ID" value="KKN49883.1"/>
    <property type="molecule type" value="Genomic_DNA"/>
</dbReference>
<organism evidence="2">
    <name type="scientific">marine sediment metagenome</name>
    <dbReference type="NCBI Taxonomy" id="412755"/>
    <lineage>
        <taxon>unclassified sequences</taxon>
        <taxon>metagenomes</taxon>
        <taxon>ecological metagenomes</taxon>
    </lineage>
</organism>
<dbReference type="PANTHER" id="PTHR32114">
    <property type="entry name" value="ABC TRANSPORTER ABCH.3"/>
    <property type="match status" value="1"/>
</dbReference>
<comment type="caution">
    <text evidence="2">The sequence shown here is derived from an EMBL/GenBank/DDBJ whole genome shotgun (WGS) entry which is preliminary data.</text>
</comment>
<evidence type="ECO:0000256" key="1">
    <source>
        <dbReference type="SAM" id="Coils"/>
    </source>
</evidence>
<name>A0A0F9U8B9_9ZZZZ</name>
<accession>A0A0F9U8B9</accession>
<gene>
    <name evidence="2" type="ORF">LCGC14_0638480</name>
</gene>
<protein>
    <recommendedName>
        <fullName evidence="3">RecF/RecN/SMC N-terminal domain-containing protein</fullName>
    </recommendedName>
</protein>
<evidence type="ECO:0000313" key="2">
    <source>
        <dbReference type="EMBL" id="KKN49883.1"/>
    </source>
</evidence>
<feature type="non-terminal residue" evidence="2">
    <location>
        <position position="1"/>
    </location>
</feature>
<feature type="coiled-coil region" evidence="1">
    <location>
        <begin position="32"/>
        <end position="99"/>
    </location>
</feature>
<sequence>LEVNLKDLQEFTLIKSKIELYEKLVEASKKQEKDSQKKLDDIIKKVDQLQKEIDRTLKVFKITNITELKKLESDIKENLDSFEEKIEKLKSHKNFIEIELSAEKKTQEYLKKKVDELKAGLEKKGKLKEKIENSTEIRNWMIEQFPILLRDIERQILVSSARDFNTFFKEWFNILVESGNIEVEIRPDDFQPIINVNGYDSPFRDLSGGEKSALSLAYRLGLTKIINERYQDVKTKDLLILDEPTDGFSQQQVNRMQEIFDNLNTAQMIIISHEKTLDSFITDIFMFKKGNHQTNVVKEIV</sequence>
<dbReference type="PANTHER" id="PTHR32114:SF2">
    <property type="entry name" value="ABC TRANSPORTER ABCH.3"/>
    <property type="match status" value="1"/>
</dbReference>
<dbReference type="SUPFAM" id="SSF52540">
    <property type="entry name" value="P-loop containing nucleoside triphosphate hydrolases"/>
    <property type="match status" value="1"/>
</dbReference>
<evidence type="ECO:0008006" key="3">
    <source>
        <dbReference type="Google" id="ProtNLM"/>
    </source>
</evidence>
<keyword evidence="1" id="KW-0175">Coiled coil</keyword>